<dbReference type="AlphaFoldDB" id="A0A662Z9E4"/>
<dbReference type="Proteomes" id="UP000243374">
    <property type="component" value="Unassembled WGS sequence"/>
</dbReference>
<evidence type="ECO:0000313" key="2">
    <source>
        <dbReference type="Proteomes" id="UP000243374"/>
    </source>
</evidence>
<name>A0A662Z9E4_9GAMM</name>
<proteinExistence type="predicted"/>
<accession>A0A662Z9E4</accession>
<organism evidence="1 2">
    <name type="scientific">Succinivibrio dextrinosolvens</name>
    <dbReference type="NCBI Taxonomy" id="83771"/>
    <lineage>
        <taxon>Bacteria</taxon>
        <taxon>Pseudomonadati</taxon>
        <taxon>Pseudomonadota</taxon>
        <taxon>Gammaproteobacteria</taxon>
        <taxon>Aeromonadales</taxon>
        <taxon>Succinivibrionaceae</taxon>
        <taxon>Succinivibrio</taxon>
    </lineage>
</organism>
<dbReference type="EMBL" id="FOSF01000026">
    <property type="protein sequence ID" value="SFK11495.1"/>
    <property type="molecule type" value="Genomic_DNA"/>
</dbReference>
<keyword evidence="2" id="KW-1185">Reference proteome</keyword>
<protein>
    <recommendedName>
        <fullName evidence="3">Transposase</fullName>
    </recommendedName>
</protein>
<evidence type="ECO:0008006" key="3">
    <source>
        <dbReference type="Google" id="ProtNLM"/>
    </source>
</evidence>
<evidence type="ECO:0000313" key="1">
    <source>
        <dbReference type="EMBL" id="SFK11495.1"/>
    </source>
</evidence>
<dbReference type="PANTHER" id="PTHR34614">
    <property type="match status" value="1"/>
</dbReference>
<dbReference type="PANTHER" id="PTHR34614:SF2">
    <property type="entry name" value="TRANSPOSASE IS4-LIKE DOMAIN-CONTAINING PROTEIN"/>
    <property type="match status" value="1"/>
</dbReference>
<gene>
    <name evidence="1" type="ORF">SAMN04487865_102621</name>
</gene>
<feature type="non-terminal residue" evidence="1">
    <location>
        <position position="474"/>
    </location>
</feature>
<reference evidence="1 2" key="1">
    <citation type="submission" date="2016-10" db="EMBL/GenBank/DDBJ databases">
        <authorList>
            <person name="Varghese N."/>
            <person name="Submissions S."/>
        </authorList>
    </citation>
    <scope>NUCLEOTIDE SEQUENCE [LARGE SCALE GENOMIC DNA]</scope>
    <source>
        <strain evidence="1 2">22B</strain>
    </source>
</reference>
<sequence>MFLSKQKKGGIVYLYLIESSYDRETHTRHKKIVKSFGQYEAFAKEHPDELRKLEDEYGDQKNKAQQVREKSITEFFHTGEQGTNIAAEINSLFPQKIAHLLLRKIWDDELLMSRHLSYLKSRDSNPVEFNVSNLALYFSTLKIVNPCSYFMGLELSPRFLGDPMSEVSSDDVYRCLSYLSSHKEQLFKHINTRLDALTDRKHSLIFYDCTNCYFETPYNDSYWYRKKALRIIRKQLRKLDARYAAMSDRELNQVIENTPDYSVQVDELLEAMGEPFRMHGVSKEKRTDLPLVSIALIIDENAIPIDFEVYAGNKSEKKTMVNSIRALKEKYQVNNAMVVADSGLNSAPNLLMLNDEKLGFSVAKSALSFEKKIREQELELSTFKNMVTDEGEVTPYRYKIIDFKTRKAEFTDSKNQVHKKSLDCKLLITFSEKRKERDLANLEAMLVQAQDAVIQNKEITHKFSGWKQFVETNT</sequence>